<evidence type="ECO:0000313" key="3">
    <source>
        <dbReference type="Proteomes" id="UP000015104"/>
    </source>
</evidence>
<evidence type="ECO:0000256" key="1">
    <source>
        <dbReference type="SAM" id="MobiDB-lite"/>
    </source>
</evidence>
<dbReference type="EnsemblMetazoa" id="tetur02g02550.1">
    <property type="protein sequence ID" value="tetur02g02550.1"/>
    <property type="gene ID" value="tetur02g02550"/>
</dbReference>
<name>T1JUX6_TETUR</name>
<feature type="compositionally biased region" description="Basic and acidic residues" evidence="1">
    <location>
        <begin position="1"/>
        <end position="11"/>
    </location>
</feature>
<dbReference type="Proteomes" id="UP000015104">
    <property type="component" value="Unassembled WGS sequence"/>
</dbReference>
<dbReference type="HOGENOM" id="CLU_021818_1_1_1"/>
<dbReference type="GO" id="GO:0032968">
    <property type="term" value="P:positive regulation of transcription elongation by RNA polymerase II"/>
    <property type="evidence" value="ECO:0007669"/>
    <property type="project" value="TreeGrafter"/>
</dbReference>
<reference evidence="3" key="1">
    <citation type="submission" date="2011-08" db="EMBL/GenBank/DDBJ databases">
        <authorList>
            <person name="Rombauts S."/>
        </authorList>
    </citation>
    <scope>NUCLEOTIDE SEQUENCE</scope>
    <source>
        <strain evidence="3">London</strain>
    </source>
</reference>
<dbReference type="AlphaFoldDB" id="T1JUX6"/>
<dbReference type="GO" id="GO:0016593">
    <property type="term" value="C:Cdc73/Paf1 complex"/>
    <property type="evidence" value="ECO:0007669"/>
    <property type="project" value="InterPro"/>
</dbReference>
<dbReference type="GO" id="GO:0006368">
    <property type="term" value="P:transcription elongation by RNA polymerase II"/>
    <property type="evidence" value="ECO:0007669"/>
    <property type="project" value="InterPro"/>
</dbReference>
<feature type="region of interest" description="Disordered" evidence="1">
    <location>
        <begin position="300"/>
        <end position="332"/>
    </location>
</feature>
<dbReference type="eggNOG" id="KOG2428">
    <property type="taxonomic scope" value="Eukaryota"/>
</dbReference>
<dbReference type="EMBL" id="CAEY01000788">
    <property type="status" value="NOT_ANNOTATED_CDS"/>
    <property type="molecule type" value="Genomic_DNA"/>
</dbReference>
<dbReference type="PANTHER" id="PTHR23146:SF0">
    <property type="entry name" value="RNA POLYMERASE-ASSOCIATED PROTEIN LEO1"/>
    <property type="match status" value="1"/>
</dbReference>
<dbReference type="GO" id="GO:1990269">
    <property type="term" value="F:RNA polymerase II C-terminal domain phosphoserine binding"/>
    <property type="evidence" value="ECO:0007669"/>
    <property type="project" value="TreeGrafter"/>
</dbReference>
<feature type="region of interest" description="Disordered" evidence="1">
    <location>
        <begin position="1"/>
        <end position="112"/>
    </location>
</feature>
<feature type="compositionally biased region" description="Acidic residues" evidence="1">
    <location>
        <begin position="80"/>
        <end position="95"/>
    </location>
</feature>
<proteinExistence type="predicted"/>
<dbReference type="STRING" id="32264.T1JUX6"/>
<dbReference type="Pfam" id="PF04004">
    <property type="entry name" value="Leo1"/>
    <property type="match status" value="1"/>
</dbReference>
<dbReference type="InterPro" id="IPR007149">
    <property type="entry name" value="Leo1"/>
</dbReference>
<keyword evidence="3" id="KW-1185">Reference proteome</keyword>
<accession>T1JUX6</accession>
<protein>
    <recommendedName>
        <fullName evidence="4">RNA polymerase-associated protein LEO1</fullName>
    </recommendedName>
</protein>
<organism evidence="2 3">
    <name type="scientific">Tetranychus urticae</name>
    <name type="common">Two-spotted spider mite</name>
    <dbReference type="NCBI Taxonomy" id="32264"/>
    <lineage>
        <taxon>Eukaryota</taxon>
        <taxon>Metazoa</taxon>
        <taxon>Ecdysozoa</taxon>
        <taxon>Arthropoda</taxon>
        <taxon>Chelicerata</taxon>
        <taxon>Arachnida</taxon>
        <taxon>Acari</taxon>
        <taxon>Acariformes</taxon>
        <taxon>Trombidiformes</taxon>
        <taxon>Prostigmata</taxon>
        <taxon>Eleutherengona</taxon>
        <taxon>Raphignathae</taxon>
        <taxon>Tetranychoidea</taxon>
        <taxon>Tetranychidae</taxon>
        <taxon>Tetranychus</taxon>
    </lineage>
</organism>
<evidence type="ECO:0008006" key="4">
    <source>
        <dbReference type="Google" id="ProtNLM"/>
    </source>
</evidence>
<sequence>MEESKVEVKEESDSDEEKEADEVMADLDEDDDREEESENDEDKDDDKEEKDEEMEEEKAAEKDDESDSDDDREVTHAVDADDVLADLDLDDEDESREAAGGEEREEEQPEEIPITRIEVEIPKIPTELGNDIHFVKLPNFLSVDTHPYDPSWYEDEIDEDEILYEEGRHRLKLKVESTIRWRTVVDENGVMSLHLGSEIFDIHKQSLMAGDNNHLFIRQGTGLQGQAVFKTKLTFRPHSTDSFTHRKMTLSLAERSHKTQKIRDLPNKEEDKLKASIRRENKMRRVRGKAIKKRYKKGGAGYNIYTDSDLDKKKSSSERTAKVVESDDDDDK</sequence>
<reference evidence="2" key="2">
    <citation type="submission" date="2015-06" db="UniProtKB">
        <authorList>
            <consortium name="EnsemblMetazoa"/>
        </authorList>
    </citation>
    <scope>IDENTIFICATION</scope>
</reference>
<feature type="compositionally biased region" description="Acidic residues" evidence="1">
    <location>
        <begin position="12"/>
        <end position="72"/>
    </location>
</feature>
<evidence type="ECO:0000313" key="2">
    <source>
        <dbReference type="EnsemblMetazoa" id="tetur02g02550.1"/>
    </source>
</evidence>
<feature type="compositionally biased region" description="Basic and acidic residues" evidence="1">
    <location>
        <begin position="309"/>
        <end position="325"/>
    </location>
</feature>
<dbReference type="PANTHER" id="PTHR23146">
    <property type="entry name" value="LEO1 PROTEIN"/>
    <property type="match status" value="1"/>
</dbReference>